<evidence type="ECO:0000256" key="2">
    <source>
        <dbReference type="ARBA" id="ARBA00009539"/>
    </source>
</evidence>
<evidence type="ECO:0000256" key="7">
    <source>
        <dbReference type="PIRNR" id="PIRNR000194"/>
    </source>
</evidence>
<evidence type="ECO:0000256" key="1">
    <source>
        <dbReference type="ARBA" id="ARBA00004903"/>
    </source>
</evidence>
<dbReference type="InterPro" id="IPR024072">
    <property type="entry name" value="DHFR-like_dom_sf"/>
</dbReference>
<dbReference type="PROSITE" id="PS00075">
    <property type="entry name" value="DHFR_1"/>
    <property type="match status" value="1"/>
</dbReference>
<evidence type="ECO:0000313" key="10">
    <source>
        <dbReference type="EMBL" id="MDR6245648.1"/>
    </source>
</evidence>
<dbReference type="InterPro" id="IPR017925">
    <property type="entry name" value="DHFR_CS"/>
</dbReference>
<name>A0ABU1J581_9BACL</name>
<gene>
    <name evidence="10" type="ORF">JOC58_003561</name>
</gene>
<keyword evidence="4 7" id="KW-0554">One-carbon metabolism</keyword>
<feature type="domain" description="DHFR" evidence="9">
    <location>
        <begin position="2"/>
        <end position="161"/>
    </location>
</feature>
<accession>A0ABU1J581</accession>
<dbReference type="PIRSF" id="PIRSF000194">
    <property type="entry name" value="DHFR"/>
    <property type="match status" value="1"/>
</dbReference>
<dbReference type="InterPro" id="IPR012259">
    <property type="entry name" value="DHFR"/>
</dbReference>
<dbReference type="RefSeq" id="WP_188777728.1">
    <property type="nucleotide sequence ID" value="NZ_BMMB01000011.1"/>
</dbReference>
<comment type="pathway">
    <text evidence="1 7">Cofactor biosynthesis; tetrahydrofolate biosynthesis; 5,6,7,8-tetrahydrofolate from 7,8-dihydrofolate: step 1/1.</text>
</comment>
<protein>
    <recommendedName>
        <fullName evidence="3 7">Dihydrofolate reductase</fullName>
        <ecNumber evidence="3 7">1.5.1.3</ecNumber>
    </recommendedName>
</protein>
<proteinExistence type="inferred from homology"/>
<evidence type="ECO:0000313" key="11">
    <source>
        <dbReference type="Proteomes" id="UP001185028"/>
    </source>
</evidence>
<dbReference type="SUPFAM" id="SSF53597">
    <property type="entry name" value="Dihydrofolate reductase-like"/>
    <property type="match status" value="1"/>
</dbReference>
<dbReference type="PROSITE" id="PS51330">
    <property type="entry name" value="DHFR_2"/>
    <property type="match status" value="1"/>
</dbReference>
<dbReference type="CDD" id="cd00209">
    <property type="entry name" value="DHFR"/>
    <property type="match status" value="1"/>
</dbReference>
<dbReference type="PANTHER" id="PTHR48069:SF3">
    <property type="entry name" value="DIHYDROFOLATE REDUCTASE"/>
    <property type="match status" value="1"/>
</dbReference>
<dbReference type="InterPro" id="IPR001796">
    <property type="entry name" value="DHFR_dom"/>
</dbReference>
<dbReference type="Pfam" id="PF00186">
    <property type="entry name" value="DHFR_1"/>
    <property type="match status" value="1"/>
</dbReference>
<evidence type="ECO:0000256" key="5">
    <source>
        <dbReference type="ARBA" id="ARBA00022857"/>
    </source>
</evidence>
<evidence type="ECO:0000256" key="3">
    <source>
        <dbReference type="ARBA" id="ARBA00012856"/>
    </source>
</evidence>
<dbReference type="PRINTS" id="PR00070">
    <property type="entry name" value="DHFR"/>
</dbReference>
<evidence type="ECO:0000256" key="4">
    <source>
        <dbReference type="ARBA" id="ARBA00022563"/>
    </source>
</evidence>
<dbReference type="PANTHER" id="PTHR48069">
    <property type="entry name" value="DIHYDROFOLATE REDUCTASE"/>
    <property type="match status" value="1"/>
</dbReference>
<comment type="similarity">
    <text evidence="2 7 8">Belongs to the dihydrofolate reductase family.</text>
</comment>
<keyword evidence="11" id="KW-1185">Reference proteome</keyword>
<reference evidence="10 11" key="1">
    <citation type="submission" date="2023-07" db="EMBL/GenBank/DDBJ databases">
        <title>Genomic Encyclopedia of Type Strains, Phase IV (KMG-IV): sequencing the most valuable type-strain genomes for metagenomic binning, comparative biology and taxonomic classification.</title>
        <authorList>
            <person name="Goeker M."/>
        </authorList>
    </citation>
    <scope>NUCLEOTIDE SEQUENCE [LARGE SCALE GENOMIC DNA]</scope>
    <source>
        <strain evidence="10 11">DSM 22170</strain>
    </source>
</reference>
<evidence type="ECO:0000256" key="6">
    <source>
        <dbReference type="ARBA" id="ARBA00023002"/>
    </source>
</evidence>
<comment type="catalytic activity">
    <reaction evidence="7">
        <text>(6S)-5,6,7,8-tetrahydrofolate + NADP(+) = 7,8-dihydrofolate + NADPH + H(+)</text>
        <dbReference type="Rhea" id="RHEA:15009"/>
        <dbReference type="ChEBI" id="CHEBI:15378"/>
        <dbReference type="ChEBI" id="CHEBI:57451"/>
        <dbReference type="ChEBI" id="CHEBI:57453"/>
        <dbReference type="ChEBI" id="CHEBI:57783"/>
        <dbReference type="ChEBI" id="CHEBI:58349"/>
        <dbReference type="EC" id="1.5.1.3"/>
    </reaction>
</comment>
<dbReference type="EC" id="1.5.1.3" evidence="3 7"/>
<keyword evidence="6 7" id="KW-0560">Oxidoreductase</keyword>
<evidence type="ECO:0000256" key="8">
    <source>
        <dbReference type="RuleBase" id="RU004474"/>
    </source>
</evidence>
<dbReference type="Gene3D" id="3.40.430.10">
    <property type="entry name" value="Dihydrofolate Reductase, subunit A"/>
    <property type="match status" value="1"/>
</dbReference>
<organism evidence="10 11">
    <name type="scientific">Paenibacillus hunanensis</name>
    <dbReference type="NCBI Taxonomy" id="539262"/>
    <lineage>
        <taxon>Bacteria</taxon>
        <taxon>Bacillati</taxon>
        <taxon>Bacillota</taxon>
        <taxon>Bacilli</taxon>
        <taxon>Bacillales</taxon>
        <taxon>Paenibacillaceae</taxon>
        <taxon>Paenibacillus</taxon>
    </lineage>
</organism>
<dbReference type="EMBL" id="JAVDQH010000016">
    <property type="protein sequence ID" value="MDR6245648.1"/>
    <property type="molecule type" value="Genomic_DNA"/>
</dbReference>
<keyword evidence="5 7" id="KW-0521">NADP</keyword>
<comment type="caution">
    <text evidence="10">The sequence shown here is derived from an EMBL/GenBank/DDBJ whole genome shotgun (WGS) entry which is preliminary data.</text>
</comment>
<dbReference type="GO" id="GO:0004146">
    <property type="term" value="F:dihydrofolate reductase activity"/>
    <property type="evidence" value="ECO:0007669"/>
    <property type="project" value="UniProtKB-EC"/>
</dbReference>
<evidence type="ECO:0000259" key="9">
    <source>
        <dbReference type="PROSITE" id="PS51330"/>
    </source>
</evidence>
<comment type="function">
    <text evidence="7">Key enzyme in folate metabolism. Catalyzes an essential reaction for de novo glycine and purine synthesis, and for DNA precursor synthesis.</text>
</comment>
<dbReference type="Proteomes" id="UP001185028">
    <property type="component" value="Unassembled WGS sequence"/>
</dbReference>
<sequence>MTITLIWAQDQNGVIGKDNDMPWKLPADMAYFKQQTQHKTIVMGRKTWESFGSKPLPNRRNIILTRDSSFTAEGGEVVHTPEQALELAGSEDELMIIGGSQIYKLFLEHADCLLVTQIDHPFDGDTFFPEVNWSQWKLESAVPGVRDEKNAYDYRFEQYVRA</sequence>